<evidence type="ECO:0000259" key="1">
    <source>
        <dbReference type="SMART" id="SM01321"/>
    </source>
</evidence>
<feature type="domain" description="Transposase IS200-like" evidence="1">
    <location>
        <begin position="23"/>
        <end position="169"/>
    </location>
</feature>
<dbReference type="SMART" id="SM01321">
    <property type="entry name" value="Y1_Tnp"/>
    <property type="match status" value="1"/>
</dbReference>
<dbReference type="InterPro" id="IPR002686">
    <property type="entry name" value="Transposase_17"/>
</dbReference>
<keyword evidence="3" id="KW-1185">Reference proteome</keyword>
<dbReference type="SUPFAM" id="SSF143422">
    <property type="entry name" value="Transposase IS200-like"/>
    <property type="match status" value="1"/>
</dbReference>
<comment type="caution">
    <text evidence="2">The sequence shown here is derived from an EMBL/GenBank/DDBJ whole genome shotgun (WGS) entry which is preliminary data.</text>
</comment>
<gene>
    <name evidence="2" type="ORF">LGH74_18920</name>
</gene>
<name>A0ABS8AV00_9BACT</name>
<dbReference type="RefSeq" id="WP_226178034.1">
    <property type="nucleotide sequence ID" value="NZ_JAJADR010000006.1"/>
</dbReference>
<dbReference type="PANTHER" id="PTHR36966">
    <property type="entry name" value="REP-ASSOCIATED TYROSINE TRANSPOSASE"/>
    <property type="match status" value="1"/>
</dbReference>
<proteinExistence type="predicted"/>
<dbReference type="EMBL" id="JAJADR010000006">
    <property type="protein sequence ID" value="MCB2410070.1"/>
    <property type="molecule type" value="Genomic_DNA"/>
</dbReference>
<accession>A0ABS8AV00</accession>
<dbReference type="Proteomes" id="UP001165296">
    <property type="component" value="Unassembled WGS sequence"/>
</dbReference>
<evidence type="ECO:0000313" key="3">
    <source>
        <dbReference type="Proteomes" id="UP001165296"/>
    </source>
</evidence>
<dbReference type="InterPro" id="IPR036515">
    <property type="entry name" value="Transposase_17_sf"/>
</dbReference>
<evidence type="ECO:0000313" key="2">
    <source>
        <dbReference type="EMBL" id="MCB2410070.1"/>
    </source>
</evidence>
<organism evidence="2 3">
    <name type="scientific">Hymenobacter lucidus</name>
    <dbReference type="NCBI Taxonomy" id="2880930"/>
    <lineage>
        <taxon>Bacteria</taxon>
        <taxon>Pseudomonadati</taxon>
        <taxon>Bacteroidota</taxon>
        <taxon>Cytophagia</taxon>
        <taxon>Cytophagales</taxon>
        <taxon>Hymenobacteraceae</taxon>
        <taxon>Hymenobacter</taxon>
    </lineage>
</organism>
<sequence>MATELYHDTYRVASARLRGYDYGQNGAYFVTICTQHRTRFFGDIVVPDYDWDQAYLSPTPVAALVSAAWQQIPQRFPFVLLDAFILMPDHLHGLLLFDKPTEPAPALHYENRFTPQRENLSAVLRGFKAGTAAQARRASLPLAWQPRYHDRVVRSPEELDKIRHYILTNPTRWQHEQSGEEDLFR</sequence>
<dbReference type="InterPro" id="IPR052715">
    <property type="entry name" value="RAYT_transposase"/>
</dbReference>
<protein>
    <recommendedName>
        <fullName evidence="1">Transposase IS200-like domain-containing protein</fullName>
    </recommendedName>
</protein>
<dbReference type="Gene3D" id="3.30.70.1290">
    <property type="entry name" value="Transposase IS200-like"/>
    <property type="match status" value="1"/>
</dbReference>
<reference evidence="2" key="1">
    <citation type="submission" date="2021-10" db="EMBL/GenBank/DDBJ databases">
        <authorList>
            <person name="Dean J.D."/>
            <person name="Kim M.K."/>
            <person name="Newey C.N."/>
            <person name="Stoker T.S."/>
            <person name="Thompson D.W."/>
            <person name="Grose J.H."/>
        </authorList>
    </citation>
    <scope>NUCLEOTIDE SEQUENCE</scope>
    <source>
        <strain evidence="2">BT178</strain>
    </source>
</reference>
<dbReference type="PANTHER" id="PTHR36966:SF1">
    <property type="entry name" value="REP-ASSOCIATED TYROSINE TRANSPOSASE"/>
    <property type="match status" value="1"/>
</dbReference>